<feature type="signal peptide" evidence="2">
    <location>
        <begin position="1"/>
        <end position="21"/>
    </location>
</feature>
<dbReference type="Proteomes" id="UP000318349">
    <property type="component" value="Unassembled WGS sequence"/>
</dbReference>
<feature type="region of interest" description="Disordered" evidence="1">
    <location>
        <begin position="341"/>
        <end position="368"/>
    </location>
</feature>
<accession>A0A558DZP7</accession>
<comment type="caution">
    <text evidence="4">The sequence shown here is derived from an EMBL/GenBank/DDBJ whole genome shotgun (WGS) entry which is preliminary data.</text>
</comment>
<evidence type="ECO:0000256" key="1">
    <source>
        <dbReference type="SAM" id="MobiDB-lite"/>
    </source>
</evidence>
<feature type="compositionally biased region" description="Polar residues" evidence="1">
    <location>
        <begin position="342"/>
        <end position="351"/>
    </location>
</feature>
<evidence type="ECO:0000313" key="5">
    <source>
        <dbReference type="Proteomes" id="UP000318349"/>
    </source>
</evidence>
<evidence type="ECO:0000313" key="4">
    <source>
        <dbReference type="EMBL" id="TVO76109.1"/>
    </source>
</evidence>
<feature type="domain" description="DUF4062" evidence="3">
    <location>
        <begin position="25"/>
        <end position="105"/>
    </location>
</feature>
<evidence type="ECO:0000259" key="3">
    <source>
        <dbReference type="Pfam" id="PF13271"/>
    </source>
</evidence>
<proteinExistence type="predicted"/>
<dbReference type="AlphaFoldDB" id="A0A558DZP7"/>
<sequence length="395" mass="43607">MRTYCSTVRCRRFLIASPAFEAHMKIFISSLITGYEPLRAAARSAVEVLRHEPVMAEDFGARPTSPQVACLQGLRDSDVVVLILCDRYGYVQGRSGVSPTHEEYLEVRGKKPILMFVQEGVEYDEQQAQFVSEAQSWQQGHFRAGFKTADELKDLVTRAIHDYQLANAAGPFDTAALLKAAADLLPKAHRISHSGSPMLHVAIVGGPSQRILRPAELEATALAESLHQQALFGAPRLFTPSKGINFGIEGSALFLEQEYGARIQVDECGSLLLRLPLEHSENGRRQNFGMFALIEEDVVRELGSAIAYAASTLDRIDSTQRLTHIALAACIEASDHLGWRTQAEQDASPNSGAMRMGGVQEQSATQVDRPRAALRFEAHTLAEDLMVPLRRQWKN</sequence>
<feature type="chain" id="PRO_5022191899" evidence="2">
    <location>
        <begin position="22"/>
        <end position="395"/>
    </location>
</feature>
<dbReference type="EMBL" id="VMNI01000010">
    <property type="protein sequence ID" value="TVO76109.1"/>
    <property type="molecule type" value="Genomic_DNA"/>
</dbReference>
<protein>
    <submittedName>
        <fullName evidence="4">DUF4062 domain-containing protein</fullName>
    </submittedName>
</protein>
<gene>
    <name evidence="4" type="ORF">FHP89_11645</name>
</gene>
<evidence type="ECO:0000256" key="2">
    <source>
        <dbReference type="SAM" id="SignalP"/>
    </source>
</evidence>
<reference evidence="4 5" key="1">
    <citation type="submission" date="2019-07" db="EMBL/GenBank/DDBJ databases">
        <title>The pathways for chlorine oxyanion respiration interact through the shared metabolite chlorate.</title>
        <authorList>
            <person name="Barnum T.P."/>
            <person name="Cheng Y."/>
            <person name="Hill K.A."/>
            <person name="Lucas L.N."/>
            <person name="Carlson H.K."/>
            <person name="Coates J.D."/>
        </authorList>
    </citation>
    <scope>NUCLEOTIDE SEQUENCE [LARGE SCALE GENOMIC DNA]</scope>
    <source>
        <strain evidence="4 5">SFB-1</strain>
    </source>
</reference>
<name>A0A558DZP7_9RHOO</name>
<keyword evidence="2" id="KW-0732">Signal</keyword>
<dbReference type="InterPro" id="IPR025139">
    <property type="entry name" value="DUF4062"/>
</dbReference>
<organism evidence="4 5">
    <name type="scientific">Denitromonas halophila</name>
    <dbReference type="NCBI Taxonomy" id="1629404"/>
    <lineage>
        <taxon>Bacteria</taxon>
        <taxon>Pseudomonadati</taxon>
        <taxon>Pseudomonadota</taxon>
        <taxon>Betaproteobacteria</taxon>
        <taxon>Rhodocyclales</taxon>
        <taxon>Zoogloeaceae</taxon>
        <taxon>Denitromonas</taxon>
    </lineage>
</organism>
<dbReference type="Pfam" id="PF13271">
    <property type="entry name" value="DUF4062"/>
    <property type="match status" value="1"/>
</dbReference>